<name>A0A814CNX4_9BILA</name>
<feature type="disulfide bond" evidence="5">
    <location>
        <begin position="127"/>
        <end position="136"/>
    </location>
</feature>
<dbReference type="AlphaFoldDB" id="A0A814CNX4"/>
<dbReference type="SUPFAM" id="SSF57196">
    <property type="entry name" value="EGF/Laminin"/>
    <property type="match status" value="3"/>
</dbReference>
<keyword evidence="8" id="KW-1185">Reference proteome</keyword>
<evidence type="ECO:0000313" key="8">
    <source>
        <dbReference type="Proteomes" id="UP000663879"/>
    </source>
</evidence>
<evidence type="ECO:0000256" key="5">
    <source>
        <dbReference type="PROSITE-ProRule" id="PRU00076"/>
    </source>
</evidence>
<reference evidence="7" key="1">
    <citation type="submission" date="2021-02" db="EMBL/GenBank/DDBJ databases">
        <authorList>
            <person name="Nowell W R."/>
        </authorList>
    </citation>
    <scope>NUCLEOTIDE SEQUENCE</scope>
    <source>
        <strain evidence="7">Ploen Becks lab</strain>
    </source>
</reference>
<dbReference type="Proteomes" id="UP000663879">
    <property type="component" value="Unassembled WGS sequence"/>
</dbReference>
<keyword evidence="3" id="KW-0677">Repeat</keyword>
<evidence type="ECO:0000256" key="2">
    <source>
        <dbReference type="ARBA" id="ARBA00022679"/>
    </source>
</evidence>
<dbReference type="GO" id="GO:0005509">
    <property type="term" value="F:calcium ion binding"/>
    <property type="evidence" value="ECO:0007669"/>
    <property type="project" value="InterPro"/>
</dbReference>
<gene>
    <name evidence="7" type="ORF">OXX778_LOCUS13515</name>
</gene>
<dbReference type="PROSITE" id="PS50026">
    <property type="entry name" value="EGF_3"/>
    <property type="match status" value="3"/>
</dbReference>
<feature type="domain" description="EGF-like" evidence="6">
    <location>
        <begin position="102"/>
        <end position="137"/>
    </location>
</feature>
<dbReference type="InterPro" id="IPR002213">
    <property type="entry name" value="UDP_glucos_trans"/>
</dbReference>
<keyword evidence="1 5" id="KW-0245">EGF-like domain</keyword>
<dbReference type="EMBL" id="CAJNOC010002611">
    <property type="protein sequence ID" value="CAF0942778.1"/>
    <property type="molecule type" value="Genomic_DNA"/>
</dbReference>
<dbReference type="SUPFAM" id="SSF53756">
    <property type="entry name" value="UDP-Glycosyltransferase/glycogen phosphorylase"/>
    <property type="match status" value="1"/>
</dbReference>
<accession>A0A814CNX4</accession>
<evidence type="ECO:0000313" key="7">
    <source>
        <dbReference type="EMBL" id="CAF0942778.1"/>
    </source>
</evidence>
<comment type="caution">
    <text evidence="5">Lacks conserved residue(s) required for the propagation of feature annotation.</text>
</comment>
<comment type="caution">
    <text evidence="7">The sequence shown here is derived from an EMBL/GenBank/DDBJ whole genome shotgun (WGS) entry which is preliminary data.</text>
</comment>
<dbReference type="Pfam" id="PF00201">
    <property type="entry name" value="UDPGT"/>
    <property type="match status" value="1"/>
</dbReference>
<proteinExistence type="predicted"/>
<feature type="domain" description="EGF-like" evidence="6">
    <location>
        <begin position="139"/>
        <end position="184"/>
    </location>
</feature>
<dbReference type="SMART" id="SM00179">
    <property type="entry name" value="EGF_CA"/>
    <property type="match status" value="2"/>
</dbReference>
<dbReference type="Gene3D" id="2.10.25.10">
    <property type="entry name" value="Laminin"/>
    <property type="match status" value="2"/>
</dbReference>
<dbReference type="SMART" id="SM00181">
    <property type="entry name" value="EGF"/>
    <property type="match status" value="3"/>
</dbReference>
<evidence type="ECO:0000256" key="1">
    <source>
        <dbReference type="ARBA" id="ARBA00022536"/>
    </source>
</evidence>
<feature type="disulfide bond" evidence="5">
    <location>
        <begin position="148"/>
        <end position="165"/>
    </location>
</feature>
<dbReference type="Gene3D" id="3.40.50.2000">
    <property type="entry name" value="Glycogen Phosphorylase B"/>
    <property type="match status" value="2"/>
</dbReference>
<protein>
    <recommendedName>
        <fullName evidence="6">EGF-like domain-containing protein</fullName>
    </recommendedName>
</protein>
<dbReference type="GO" id="GO:0008194">
    <property type="term" value="F:UDP-glycosyltransferase activity"/>
    <property type="evidence" value="ECO:0007669"/>
    <property type="project" value="InterPro"/>
</dbReference>
<dbReference type="InterPro" id="IPR000742">
    <property type="entry name" value="EGF"/>
</dbReference>
<feature type="disulfide bond" evidence="5">
    <location>
        <begin position="106"/>
        <end position="116"/>
    </location>
</feature>
<dbReference type="CDD" id="cd00054">
    <property type="entry name" value="EGF_CA"/>
    <property type="match status" value="1"/>
</dbReference>
<evidence type="ECO:0000256" key="3">
    <source>
        <dbReference type="ARBA" id="ARBA00022737"/>
    </source>
</evidence>
<feature type="domain" description="EGF-like" evidence="6">
    <location>
        <begin position="186"/>
        <end position="222"/>
    </location>
</feature>
<dbReference type="PANTHER" id="PTHR24049:SF29">
    <property type="entry name" value="EGF-LIKE DOMAIN-CONTAINING PROTEIN"/>
    <property type="match status" value="1"/>
</dbReference>
<keyword evidence="4 5" id="KW-1015">Disulfide bond</keyword>
<dbReference type="InterPro" id="IPR051022">
    <property type="entry name" value="Notch_Cell-Fate_Det"/>
</dbReference>
<keyword evidence="2" id="KW-0808">Transferase</keyword>
<dbReference type="PANTHER" id="PTHR24049">
    <property type="entry name" value="CRUMBS FAMILY MEMBER"/>
    <property type="match status" value="1"/>
</dbReference>
<organism evidence="7 8">
    <name type="scientific">Brachionus calyciflorus</name>
    <dbReference type="NCBI Taxonomy" id="104777"/>
    <lineage>
        <taxon>Eukaryota</taxon>
        <taxon>Metazoa</taxon>
        <taxon>Spiralia</taxon>
        <taxon>Gnathifera</taxon>
        <taxon>Rotifera</taxon>
        <taxon>Eurotatoria</taxon>
        <taxon>Monogononta</taxon>
        <taxon>Pseudotrocha</taxon>
        <taxon>Ploima</taxon>
        <taxon>Brachionidae</taxon>
        <taxon>Brachionus</taxon>
    </lineage>
</organism>
<evidence type="ECO:0000259" key="6">
    <source>
        <dbReference type="PROSITE" id="PS50026"/>
    </source>
</evidence>
<evidence type="ECO:0000256" key="4">
    <source>
        <dbReference type="ARBA" id="ARBA00023157"/>
    </source>
</evidence>
<dbReference type="InterPro" id="IPR001881">
    <property type="entry name" value="EGF-like_Ca-bd_dom"/>
</dbReference>
<dbReference type="OrthoDB" id="430340at2759"/>
<dbReference type="Pfam" id="PF00008">
    <property type="entry name" value="EGF"/>
    <property type="match status" value="2"/>
</dbReference>
<sequence>MNSASEAIHYGVPMICLPLKADQPLVAQRLAQELELGVKLEPFDFTSNELRNSLEKVLGNNEYQNRILELASISRKYNGGKNAAQELDDFLNDRNKKDKKVDLNDCLSNCSGNGECVYEKERYLCQCLKEYTGSNCQINIEPCFSNPCRNNGTCINNLALKTYSCECFKEIEQEKSLFYGYNCEFKVDICKNETCSNHGVCYDEKNEPKCKFFNYYLGEKCEICSSEILGLIRFIENFFYRKS</sequence>
<dbReference type="PROSITE" id="PS00022">
    <property type="entry name" value="EGF_1"/>
    <property type="match status" value="1"/>
</dbReference>